<reference evidence="1 2" key="2">
    <citation type="journal article" date="2022" name="Mol. Ecol. Resour.">
        <title>The genomes of chicory, endive, great burdock and yacon provide insights into Asteraceae paleo-polyploidization history and plant inulin production.</title>
        <authorList>
            <person name="Fan W."/>
            <person name="Wang S."/>
            <person name="Wang H."/>
            <person name="Wang A."/>
            <person name="Jiang F."/>
            <person name="Liu H."/>
            <person name="Zhao H."/>
            <person name="Xu D."/>
            <person name="Zhang Y."/>
        </authorList>
    </citation>
    <scope>NUCLEOTIDE SEQUENCE [LARGE SCALE GENOMIC DNA]</scope>
    <source>
        <strain evidence="2">cv. Punajuju</strain>
        <tissue evidence="1">Leaves</tissue>
    </source>
</reference>
<evidence type="ECO:0000313" key="1">
    <source>
        <dbReference type="EMBL" id="KAI3778689.1"/>
    </source>
</evidence>
<proteinExistence type="predicted"/>
<evidence type="ECO:0000313" key="2">
    <source>
        <dbReference type="Proteomes" id="UP001055811"/>
    </source>
</evidence>
<dbReference type="Proteomes" id="UP001055811">
    <property type="component" value="Linkage Group LG02"/>
</dbReference>
<comment type="caution">
    <text evidence="1">The sequence shown here is derived from an EMBL/GenBank/DDBJ whole genome shotgun (WGS) entry which is preliminary data.</text>
</comment>
<keyword evidence="2" id="KW-1185">Reference proteome</keyword>
<name>A0ACB9G4Y8_CICIN</name>
<protein>
    <submittedName>
        <fullName evidence="1">Uncharacterized protein</fullName>
    </submittedName>
</protein>
<sequence>MEVAMSIAGKAVRRADFRASSRGDISRWAVDQSVYHTTNGLQKQFGLASEYAQKIINTIIETKMAAGLEFIPVPKKVFISRWSISLEWLEKEPNVTIRRKDCYDGYIGSIQEDGSNAFADWVKTNNIQLLLVAGICTDICVLDFVCSTLSARNRGLLAPLEDVVVYSHGCATFDFPESAASGTKDALAHPQSASPTTLGKETVIFTERLRKERQDISQVQIFGKFAGAIGNYNAHVVAYPDVK</sequence>
<dbReference type="EMBL" id="CM042010">
    <property type="protein sequence ID" value="KAI3778689.1"/>
    <property type="molecule type" value="Genomic_DNA"/>
</dbReference>
<accession>A0ACB9G4Y8</accession>
<gene>
    <name evidence="1" type="ORF">L2E82_08072</name>
</gene>
<reference evidence="2" key="1">
    <citation type="journal article" date="2022" name="Mol. Ecol. Resour.">
        <title>The genomes of chicory, endive, great burdock and yacon provide insights into Asteraceae palaeo-polyploidization history and plant inulin production.</title>
        <authorList>
            <person name="Fan W."/>
            <person name="Wang S."/>
            <person name="Wang H."/>
            <person name="Wang A."/>
            <person name="Jiang F."/>
            <person name="Liu H."/>
            <person name="Zhao H."/>
            <person name="Xu D."/>
            <person name="Zhang Y."/>
        </authorList>
    </citation>
    <scope>NUCLEOTIDE SEQUENCE [LARGE SCALE GENOMIC DNA]</scope>
    <source>
        <strain evidence="2">cv. Punajuju</strain>
    </source>
</reference>
<organism evidence="1 2">
    <name type="scientific">Cichorium intybus</name>
    <name type="common">Chicory</name>
    <dbReference type="NCBI Taxonomy" id="13427"/>
    <lineage>
        <taxon>Eukaryota</taxon>
        <taxon>Viridiplantae</taxon>
        <taxon>Streptophyta</taxon>
        <taxon>Embryophyta</taxon>
        <taxon>Tracheophyta</taxon>
        <taxon>Spermatophyta</taxon>
        <taxon>Magnoliopsida</taxon>
        <taxon>eudicotyledons</taxon>
        <taxon>Gunneridae</taxon>
        <taxon>Pentapetalae</taxon>
        <taxon>asterids</taxon>
        <taxon>campanulids</taxon>
        <taxon>Asterales</taxon>
        <taxon>Asteraceae</taxon>
        <taxon>Cichorioideae</taxon>
        <taxon>Cichorieae</taxon>
        <taxon>Cichoriinae</taxon>
        <taxon>Cichorium</taxon>
    </lineage>
</organism>